<dbReference type="Pfam" id="PF19763">
    <property type="entry name" value="DUF6250"/>
    <property type="match status" value="1"/>
</dbReference>
<evidence type="ECO:0000313" key="2">
    <source>
        <dbReference type="EMBL" id="TBU94587.1"/>
    </source>
</evidence>
<dbReference type="OrthoDB" id="262615at2"/>
<dbReference type="EMBL" id="QJUP01000018">
    <property type="protein sequence ID" value="TBU94587.1"/>
    <property type="molecule type" value="Genomic_DNA"/>
</dbReference>
<dbReference type="RefSeq" id="WP_131185344.1">
    <property type="nucleotide sequence ID" value="NZ_QJUO01000026.1"/>
</dbReference>
<keyword evidence="3" id="KW-1185">Reference proteome</keyword>
<dbReference type="AlphaFoldDB" id="A0A4Q9R581"/>
<dbReference type="InterPro" id="IPR046217">
    <property type="entry name" value="DUF6250"/>
</dbReference>
<accession>A0A4Q9R581</accession>
<evidence type="ECO:0000259" key="1">
    <source>
        <dbReference type="Pfam" id="PF19763"/>
    </source>
</evidence>
<sequence length="219" mass="24960">MPTRVTTAQPFDHEACAPEILVEDDFQRFSSQRWRVEAQHPDTRVGVADGQLLIDSPQGVTVWLDQPLDGAYRIEFQRQVLLGDGPNDRLSDLNQFWGARDPRRAALFTRNGILEEYDELDLYYVGMGGNGNTTTRFRHYDGTGERPLLGEYSDPGHLLQANRRYHIGIEVDGIGTRFLVDGQLFFETRHQGTSGGGYFGFRSVWSRQLISHFRVLRLA</sequence>
<organism evidence="2 3">
    <name type="scientific">Stutzerimonas kirkiae</name>
    <dbReference type="NCBI Taxonomy" id="2211392"/>
    <lineage>
        <taxon>Bacteria</taxon>
        <taxon>Pseudomonadati</taxon>
        <taxon>Pseudomonadota</taxon>
        <taxon>Gammaproteobacteria</taxon>
        <taxon>Pseudomonadales</taxon>
        <taxon>Pseudomonadaceae</taxon>
        <taxon>Stutzerimonas</taxon>
    </lineage>
</organism>
<comment type="caution">
    <text evidence="2">The sequence shown here is derived from an EMBL/GenBank/DDBJ whole genome shotgun (WGS) entry which is preliminary data.</text>
</comment>
<evidence type="ECO:0000313" key="3">
    <source>
        <dbReference type="Proteomes" id="UP000292639"/>
    </source>
</evidence>
<feature type="domain" description="DUF6250" evidence="1">
    <location>
        <begin position="54"/>
        <end position="213"/>
    </location>
</feature>
<name>A0A4Q9R581_9GAMM</name>
<gene>
    <name evidence="2" type="ORF">DNJ96_13215</name>
</gene>
<dbReference type="Gene3D" id="2.60.120.200">
    <property type="match status" value="1"/>
</dbReference>
<dbReference type="Proteomes" id="UP000292639">
    <property type="component" value="Unassembled WGS sequence"/>
</dbReference>
<reference evidence="2 3" key="1">
    <citation type="submission" date="2018-06" db="EMBL/GenBank/DDBJ databases">
        <title>Three novel Pseudomonas species isolated from symptomatic oak.</title>
        <authorList>
            <person name="Bueno-Gonzalez V."/>
            <person name="Brady C."/>
        </authorList>
    </citation>
    <scope>NUCLEOTIDE SEQUENCE [LARGE SCALE GENOMIC DNA]</scope>
    <source>
        <strain evidence="2 3">P17C</strain>
    </source>
</reference>
<proteinExistence type="predicted"/>
<protein>
    <recommendedName>
        <fullName evidence="1">DUF6250 domain-containing protein</fullName>
    </recommendedName>
</protein>